<protein>
    <recommendedName>
        <fullName evidence="4">Thioredoxin-like protein</fullName>
    </recommendedName>
</protein>
<evidence type="ECO:0000256" key="1">
    <source>
        <dbReference type="SAM" id="MobiDB-lite"/>
    </source>
</evidence>
<evidence type="ECO:0000313" key="2">
    <source>
        <dbReference type="EMBL" id="PSR81955.1"/>
    </source>
</evidence>
<proteinExistence type="predicted"/>
<name>A0A2T3A302_9PEZI</name>
<dbReference type="SUPFAM" id="SSF52833">
    <property type="entry name" value="Thioredoxin-like"/>
    <property type="match status" value="1"/>
</dbReference>
<feature type="compositionally biased region" description="Polar residues" evidence="1">
    <location>
        <begin position="1"/>
        <end position="21"/>
    </location>
</feature>
<feature type="region of interest" description="Disordered" evidence="1">
    <location>
        <begin position="1"/>
        <end position="37"/>
    </location>
</feature>
<organism evidence="2 3">
    <name type="scientific">Coniella lustricola</name>
    <dbReference type="NCBI Taxonomy" id="2025994"/>
    <lineage>
        <taxon>Eukaryota</taxon>
        <taxon>Fungi</taxon>
        <taxon>Dikarya</taxon>
        <taxon>Ascomycota</taxon>
        <taxon>Pezizomycotina</taxon>
        <taxon>Sordariomycetes</taxon>
        <taxon>Sordariomycetidae</taxon>
        <taxon>Diaporthales</taxon>
        <taxon>Schizoparmaceae</taxon>
        <taxon>Coniella</taxon>
    </lineage>
</organism>
<dbReference type="Pfam" id="PF13911">
    <property type="entry name" value="AhpC-TSA_2"/>
    <property type="match status" value="1"/>
</dbReference>
<dbReference type="Gene3D" id="3.40.30.10">
    <property type="entry name" value="Glutaredoxin"/>
    <property type="match status" value="1"/>
</dbReference>
<dbReference type="OrthoDB" id="40334at2759"/>
<reference evidence="2 3" key="1">
    <citation type="journal article" date="2018" name="Mycol. Prog.">
        <title>Coniella lustricola, a new species from submerged detritus.</title>
        <authorList>
            <person name="Raudabaugh D.B."/>
            <person name="Iturriaga T."/>
            <person name="Carver A."/>
            <person name="Mondo S."/>
            <person name="Pangilinan J."/>
            <person name="Lipzen A."/>
            <person name="He G."/>
            <person name="Amirebrahimi M."/>
            <person name="Grigoriev I.V."/>
            <person name="Miller A.N."/>
        </authorList>
    </citation>
    <scope>NUCLEOTIDE SEQUENCE [LARGE SCALE GENOMIC DNA]</scope>
    <source>
        <strain evidence="2 3">B22-T-1</strain>
    </source>
</reference>
<dbReference type="Proteomes" id="UP000241462">
    <property type="component" value="Unassembled WGS sequence"/>
</dbReference>
<dbReference type="InParanoid" id="A0A2T3A302"/>
<dbReference type="PANTHER" id="PTHR42336">
    <property type="entry name" value="THIOREDOXIN DOMAIN-CONTAINING PROTEIN-RELATED"/>
    <property type="match status" value="1"/>
</dbReference>
<dbReference type="AlphaFoldDB" id="A0A2T3A302"/>
<gene>
    <name evidence="2" type="ORF">BD289DRAFT_371979</name>
</gene>
<dbReference type="PANTHER" id="PTHR42336:SF1">
    <property type="entry name" value="ALKYL HYDROPEROXIDE REDUCTASE SUBUNIT C_ THIOL SPECIFIC ANTIOXIDANT DOMAIN-CONTAINING PROTEIN"/>
    <property type="match status" value="1"/>
</dbReference>
<dbReference type="EMBL" id="KZ678490">
    <property type="protein sequence ID" value="PSR81955.1"/>
    <property type="molecule type" value="Genomic_DNA"/>
</dbReference>
<evidence type="ECO:0008006" key="4">
    <source>
        <dbReference type="Google" id="ProtNLM"/>
    </source>
</evidence>
<evidence type="ECO:0000313" key="3">
    <source>
        <dbReference type="Proteomes" id="UP000241462"/>
    </source>
</evidence>
<dbReference type="InterPro" id="IPR036249">
    <property type="entry name" value="Thioredoxin-like_sf"/>
</dbReference>
<sequence>MTVTQELSSWLSPPQINTASPPATGHHAPSTRQLEMPVPGHQPAVVTFLRHCGCPFAEKTYLGLRDAAAAHPAMAFYAVSHSTQPHTDKWLSAIGGPTPANLRVIVDDRRELYAAWGLGTSSFWHVLNPADLWRAVRLARDQGITNRPTESGYRFQTSGSWAVDGRGTVVWGAAAASASVIPDFEEAVRAVDRQGEEWSDVRAEEEEE</sequence>
<keyword evidence="3" id="KW-1185">Reference proteome</keyword>
<dbReference type="InterPro" id="IPR032801">
    <property type="entry name" value="PXL2A/B/C"/>
</dbReference>
<accession>A0A2T3A302</accession>